<protein>
    <recommendedName>
        <fullName evidence="9">Ascorbate-specific PTS system EIIA component</fullName>
    </recommendedName>
    <alternativeName>
        <fullName evidence="10">Ascorbate-specific phosphotransferase enzyme IIA component</fullName>
    </alternativeName>
</protein>
<dbReference type="EMBL" id="JFDO01000019">
    <property type="protein sequence ID" value="KEZ18828.1"/>
    <property type="molecule type" value="Genomic_DNA"/>
</dbReference>
<evidence type="ECO:0000256" key="3">
    <source>
        <dbReference type="ARBA" id="ARBA00022490"/>
    </source>
</evidence>
<dbReference type="InterPro" id="IPR016152">
    <property type="entry name" value="PTrfase/Anion_transptr"/>
</dbReference>
<name>A0A084ELI6_MYCCA</name>
<dbReference type="Pfam" id="PF00359">
    <property type="entry name" value="PTS_EIIA_2"/>
    <property type="match status" value="1"/>
</dbReference>
<dbReference type="RefSeq" id="WP_036432043.1">
    <property type="nucleotide sequence ID" value="NZ_JFDO01000019.1"/>
</dbReference>
<sequence length="149" mass="17662">MLFKKELVSYIDTKITSWQEAIQIANKLLVKNHYVDDDFSKEIIELTNKIGPYYIIAPQIALLHLTPKEKWKDKNNAISLTVFKYPVIFKQEQRYHVKYCLSLFAKDNHSHIELLQKFAVLFNNKDFINELEKANNTQDILIVLQKYDK</sequence>
<evidence type="ECO:0000313" key="13">
    <source>
        <dbReference type="Proteomes" id="UP000028533"/>
    </source>
</evidence>
<dbReference type="PANTHER" id="PTHR36203">
    <property type="entry name" value="ASCORBATE-SPECIFIC PTS SYSTEM EIIA COMPONENT"/>
    <property type="match status" value="1"/>
</dbReference>
<gene>
    <name evidence="12" type="primary">pts</name>
    <name evidence="12" type="ORF">MCAPa_5500</name>
</gene>
<feature type="domain" description="PTS EIIA type-2" evidence="11">
    <location>
        <begin position="1"/>
        <end position="147"/>
    </location>
</feature>
<dbReference type="GO" id="GO:0016301">
    <property type="term" value="F:kinase activity"/>
    <property type="evidence" value="ECO:0007669"/>
    <property type="project" value="UniProtKB-KW"/>
</dbReference>
<comment type="function">
    <text evidence="8">The phosphoenolpyruvate-dependent sugar phosphotransferase system (sugar PTS), a major carbohydrate active transport system, catalyzes the phosphorylation of incoming sugar substrates concomitantly with their translocation across the cell membrane. The enzyme II UlaABC PTS system is involved in ascorbate transport.</text>
</comment>
<evidence type="ECO:0000256" key="6">
    <source>
        <dbReference type="ARBA" id="ARBA00022683"/>
    </source>
</evidence>
<dbReference type="GO" id="GO:0009401">
    <property type="term" value="P:phosphoenolpyruvate-dependent sugar phosphotransferase system"/>
    <property type="evidence" value="ECO:0007669"/>
    <property type="project" value="UniProtKB-KW"/>
</dbReference>
<dbReference type="Gene3D" id="3.40.930.10">
    <property type="entry name" value="Mannitol-specific EII, Chain A"/>
    <property type="match status" value="1"/>
</dbReference>
<evidence type="ECO:0000256" key="10">
    <source>
        <dbReference type="ARBA" id="ARBA00042072"/>
    </source>
</evidence>
<dbReference type="InterPro" id="IPR002178">
    <property type="entry name" value="PTS_EIIA_type-2_dom"/>
</dbReference>
<dbReference type="SUPFAM" id="SSF55804">
    <property type="entry name" value="Phoshotransferase/anion transport protein"/>
    <property type="match status" value="1"/>
</dbReference>
<proteinExistence type="predicted"/>
<comment type="subcellular location">
    <subcellularLocation>
        <location evidence="1">Cytoplasm</location>
    </subcellularLocation>
</comment>
<evidence type="ECO:0000256" key="9">
    <source>
        <dbReference type="ARBA" id="ARBA00041175"/>
    </source>
</evidence>
<dbReference type="InterPro" id="IPR051351">
    <property type="entry name" value="Ascorbate-PTS_EIIA_comp"/>
</dbReference>
<keyword evidence="2" id="KW-0813">Transport</keyword>
<dbReference type="AlphaFoldDB" id="A0A084ELI6"/>
<comment type="caution">
    <text evidence="12">The sequence shown here is derived from an EMBL/GenBank/DDBJ whole genome shotgun (WGS) entry which is preliminary data.</text>
</comment>
<keyword evidence="7" id="KW-0418">Kinase</keyword>
<evidence type="ECO:0000256" key="8">
    <source>
        <dbReference type="ARBA" id="ARBA00037387"/>
    </source>
</evidence>
<evidence type="ECO:0000259" key="11">
    <source>
        <dbReference type="PROSITE" id="PS51094"/>
    </source>
</evidence>
<reference evidence="12 13" key="1">
    <citation type="submission" date="2014-02" db="EMBL/GenBank/DDBJ databases">
        <title>Genome sequence of Mycoplasma capricolum subsp. capricolum strain 14232.</title>
        <authorList>
            <person name="Sirand-Pugnet P."/>
            <person name="Breton M."/>
            <person name="Dordet-Frisoni E."/>
            <person name="Baranowski E."/>
            <person name="Barre A."/>
            <person name="Couture C."/>
            <person name="Dupuy V."/>
            <person name="Gaurivaud P."/>
            <person name="Jacob D."/>
            <person name="Lemaitre C."/>
            <person name="Manso-Silvan L."/>
            <person name="Nikolski M."/>
            <person name="Nouvel L.-X."/>
            <person name="Poumarat F."/>
            <person name="Tardy F."/>
            <person name="Thebault P."/>
            <person name="Theil S."/>
            <person name="Citti C."/>
            <person name="Thiaucourt F."/>
            <person name="Blanchard A."/>
        </authorList>
    </citation>
    <scope>NUCLEOTIDE SEQUENCE [LARGE SCALE GENOMIC DNA]</scope>
    <source>
        <strain evidence="12 13">14232</strain>
    </source>
</reference>
<dbReference type="Proteomes" id="UP000028533">
    <property type="component" value="Unassembled WGS sequence"/>
</dbReference>
<organism evidence="12 13">
    <name type="scientific">Mycoplasma capricolum subsp. capricolum 14232</name>
    <dbReference type="NCBI Taxonomy" id="1188238"/>
    <lineage>
        <taxon>Bacteria</taxon>
        <taxon>Bacillati</taxon>
        <taxon>Mycoplasmatota</taxon>
        <taxon>Mollicutes</taxon>
        <taxon>Mycoplasmataceae</taxon>
        <taxon>Mycoplasma</taxon>
    </lineage>
</organism>
<evidence type="ECO:0000256" key="1">
    <source>
        <dbReference type="ARBA" id="ARBA00004496"/>
    </source>
</evidence>
<evidence type="ECO:0000256" key="2">
    <source>
        <dbReference type="ARBA" id="ARBA00022448"/>
    </source>
</evidence>
<evidence type="ECO:0000256" key="7">
    <source>
        <dbReference type="ARBA" id="ARBA00022777"/>
    </source>
</evidence>
<evidence type="ECO:0000256" key="4">
    <source>
        <dbReference type="ARBA" id="ARBA00022553"/>
    </source>
</evidence>
<accession>A0A084ELI6</accession>
<keyword evidence="5 12" id="KW-0808">Transferase</keyword>
<evidence type="ECO:0000313" key="12">
    <source>
        <dbReference type="EMBL" id="KEZ18828.1"/>
    </source>
</evidence>
<keyword evidence="3" id="KW-0963">Cytoplasm</keyword>
<dbReference type="PROSITE" id="PS51094">
    <property type="entry name" value="PTS_EIIA_TYPE_2"/>
    <property type="match status" value="1"/>
</dbReference>
<keyword evidence="6" id="KW-0598">Phosphotransferase system</keyword>
<dbReference type="PANTHER" id="PTHR36203:SF1">
    <property type="entry name" value="ASCORBATE-SPECIFIC PTS SYSTEM EIIA COMPONENT"/>
    <property type="match status" value="1"/>
</dbReference>
<dbReference type="GO" id="GO:0005737">
    <property type="term" value="C:cytoplasm"/>
    <property type="evidence" value="ECO:0007669"/>
    <property type="project" value="UniProtKB-SubCell"/>
</dbReference>
<keyword evidence="4" id="KW-0597">Phosphoprotein</keyword>
<evidence type="ECO:0000256" key="5">
    <source>
        <dbReference type="ARBA" id="ARBA00022679"/>
    </source>
</evidence>